<feature type="region of interest" description="Disordered" evidence="1">
    <location>
        <begin position="64"/>
        <end position="107"/>
    </location>
</feature>
<proteinExistence type="predicted"/>
<gene>
    <name evidence="2" type="ORF">LOD99_11120</name>
</gene>
<protein>
    <submittedName>
        <fullName evidence="2">Uncharacterized protein</fullName>
    </submittedName>
</protein>
<dbReference type="EMBL" id="JAKMXF010000105">
    <property type="protein sequence ID" value="KAI6658148.1"/>
    <property type="molecule type" value="Genomic_DNA"/>
</dbReference>
<reference evidence="2 3" key="1">
    <citation type="journal article" date="2023" name="BMC Biol.">
        <title>The compact genome of the sponge Oopsacas minuta (Hexactinellida) is lacking key metazoan core genes.</title>
        <authorList>
            <person name="Santini S."/>
            <person name="Schenkelaars Q."/>
            <person name="Jourda C."/>
            <person name="Duchesne M."/>
            <person name="Belahbib H."/>
            <person name="Rocher C."/>
            <person name="Selva M."/>
            <person name="Riesgo A."/>
            <person name="Vervoort M."/>
            <person name="Leys S.P."/>
            <person name="Kodjabachian L."/>
            <person name="Le Bivic A."/>
            <person name="Borchiellini C."/>
            <person name="Claverie J.M."/>
            <person name="Renard E."/>
        </authorList>
    </citation>
    <scope>NUCLEOTIDE SEQUENCE [LARGE SCALE GENOMIC DNA]</scope>
    <source>
        <strain evidence="2">SPO-2</strain>
    </source>
</reference>
<comment type="caution">
    <text evidence="2">The sequence shown here is derived from an EMBL/GenBank/DDBJ whole genome shotgun (WGS) entry which is preliminary data.</text>
</comment>
<name>A0AAV7KBD0_9METZ</name>
<dbReference type="Proteomes" id="UP001165289">
    <property type="component" value="Unassembled WGS sequence"/>
</dbReference>
<dbReference type="AlphaFoldDB" id="A0AAV7KBD0"/>
<evidence type="ECO:0000313" key="2">
    <source>
        <dbReference type="EMBL" id="KAI6658148.1"/>
    </source>
</evidence>
<feature type="compositionally biased region" description="Acidic residues" evidence="1">
    <location>
        <begin position="87"/>
        <end position="97"/>
    </location>
</feature>
<evidence type="ECO:0000256" key="1">
    <source>
        <dbReference type="SAM" id="MobiDB-lite"/>
    </source>
</evidence>
<organism evidence="2 3">
    <name type="scientific">Oopsacas minuta</name>
    <dbReference type="NCBI Taxonomy" id="111878"/>
    <lineage>
        <taxon>Eukaryota</taxon>
        <taxon>Metazoa</taxon>
        <taxon>Porifera</taxon>
        <taxon>Hexactinellida</taxon>
        <taxon>Hexasterophora</taxon>
        <taxon>Lyssacinosida</taxon>
        <taxon>Leucopsacidae</taxon>
        <taxon>Oopsacas</taxon>
    </lineage>
</organism>
<evidence type="ECO:0000313" key="3">
    <source>
        <dbReference type="Proteomes" id="UP001165289"/>
    </source>
</evidence>
<sequence>MLYGFIRDLNLKPSPLSFRSVCQRQEVRKKHRNYIKNANVHRRTRRQKLSKFQPEMDLLRQEGGRTLKSSGFGVETFSKPSRPFQFEDNEDLEEADLPEGLPAEAKP</sequence>
<accession>A0AAV7KBD0</accession>
<keyword evidence="3" id="KW-1185">Reference proteome</keyword>